<feature type="region of interest" description="Disordered" evidence="7">
    <location>
        <begin position="1690"/>
        <end position="1712"/>
    </location>
</feature>
<sequence>MCQSLGGDSLDRYSLERSLHLLEAGAHPVLTCYLAEQNACLLIYRQESGGDEVVVFEAFEAQPPSEDVLAAPNSLRWQFPSRAVQISANDFDNKSFQSSLSSFLEKASSESLVHLAATATKAGRTIPESRNGGSPALITHMLLSILMAIGGPANVCPIDKRVRDDVNFGPGGESSPWRRSPFWLACRVASHRQLELIFGKGPGLVAYKLLMATVLSQLLSDYTGTAMDSSNVVLLQKKLCRRLGKLEKLADEHSSDVAHLLREATITGIFQAHLDEASRYVHSEVSAFKRSTTRRVPFLPLRIPLDAHDFRLSLPSSESYLSDLCASWSRHHAASYVDGPQTVMGDLSYQTGTQETRGLVQNFLDVSREIAKADSKAKSLLPAIQTMHPRQVEEAVISICSILSQLLEIASSSREESPEQNSKLLLAVFDLWTVMDSAASVSCPLLQDYKPPFAGDILDVLHVSSLEDMARAQQELNRKEKTREWEQGCQRYDQYSDGISRNVCRCTYNHDGTKNVNGCNHCYNFRARKRMKISVCEDLLPEDTSKACAIVFELAIPSCIARYRDMTWAIMTQLAYPSLPVSKKQCFLLRKEPFLNKFTQNGGLQPIVSMASVKKSFSKTHYSTRKMKTDLESLLVPLGLDFKLYDSAAKVWVDDLSMPLTLAHWCGLHVPASLTSTVLPTIVHPPTSPQGPSSYEAVSSRLQCPQSISVHEFEAYQRLLSGQSRRWLTMLTELGSPNLNFSKVDTRLLFSGLASQAGPRRPSHGSDTTMGQYRDTVRGVCHSILTDDYFVCRLLEELGKRLDSIRGNWRETQTMGIIVSLTLRIHSFTESDDVRTSTSALLQSSRSTMLDWIQALGRDVRATTDSETARRNSIVMSARDVSDFLYSSVALQQNLVLDVKALPLHDRRDFRQDCVLANDLRHRIREAIEAHPASVTRAVLYGIGLDDYDSGESGRKGRTENLHISCQRFHSNTDEDWMTFILQDLADDSLKPQRIDLNYTEGHLLVGGQTANKLPQDIRDSKDVRELIGAEHLLTYASNLPGMTCRLIFKVQDNEVHFGRRNGRVIIVIRDGYGKIREYVPRHIFISAAEVYDLPRPLVDNCSHWFDCRTWKVECRRSKWISRPADWKLDLQSRQVQRRGVLLADPHSRICSKIADVFRYFADPQRLVVYLPLSERGRLSVELRHLDLSFVVGTNGCLQSRELRAEVDPDQDVGTLYGFQSKIVLRETECHDRRSVRDSAESDKAYGRFDIDDVLGRLTCPPEPLLLFTKAQLHAFTSLPLPDPLTGRTGEEESVHTLTSGRIQPWSELSNPGVEILDQIGHLAPLRTYYPEDKRVLQKTRWSSSLPICMQKDRYKRLAGEIWHKIQRLAMFSPEAKSEAAVVNTYESSLQRRGEIQQLRYECPQSRSPGFSIIQNMDLKYRSSGTFGTAGVRDDASAKLNSAADDVYHIAHVLRSDVFRVSMVRPFRDILHEWPLIGGFHSPFDAKSSSLATLMDAKTLGERWGSFVELCRTSDPAQEFNVMFEEQPTAETLEALISTAYVQEEPLAAGQYLNWTATETTEASDGHLARCKAEGSRMAAYVLHEWPEKTTPTADGFTSDMIIVLDALRSIEPEWERLLRNKALSEYVVEVEKSTDSFVKGKQSRAMGKGKRIRAPRTLVTAPQSIVPSLLEDLATHDIAAPLSYKMETDHSLPTVPTQPEGAQPEGTGRRNVVQPNRSEQVLELRNIVTLFGKSSSTHRSKYSHDLSGSLDALEDAGNMQKEMGLVEAKLPSLGSIQNRISNSLHAANAEFTRLVTAFSSNTTQEADTTSGHGQAWLHQGGQWPRLTFVSMLELLQSTSKVRLGKNVKKSLVSFGCAVANLQRLKRVQRLCQKGHTHRAKEEWQNRGHGSWKPQDNPDWLLLEIDSDILIREEQVEVAREIIAPGKRRNSVLQLNMGKGKFT</sequence>
<dbReference type="PANTHER" id="PTHR13367:SF33">
    <property type="entry name" value="P-LOOP CONTAINING NUCLEOSIDE TRIPHOSPHATE HYDROLASE PROTEIN"/>
    <property type="match status" value="1"/>
</dbReference>
<dbReference type="GeneID" id="55970514"/>
<evidence type="ECO:0000259" key="8">
    <source>
        <dbReference type="Pfam" id="PF12340"/>
    </source>
</evidence>
<evidence type="ECO:0000256" key="3">
    <source>
        <dbReference type="ARBA" id="ARBA00022670"/>
    </source>
</evidence>
<evidence type="ECO:0000256" key="7">
    <source>
        <dbReference type="SAM" id="MobiDB-lite"/>
    </source>
</evidence>
<dbReference type="InterPro" id="IPR046541">
    <property type="entry name" value="DUF6606"/>
</dbReference>
<dbReference type="InterPro" id="IPR051346">
    <property type="entry name" value="OTU_Deubiquitinase"/>
</dbReference>
<protein>
    <recommendedName>
        <fullName evidence="2">ubiquitinyl hydrolase 1</fullName>
        <ecNumber evidence="2">3.4.19.12</ecNumber>
    </recommendedName>
</protein>
<keyword evidence="5" id="KW-0378">Hydrolase</keyword>
<name>A0A9P5D6B5_9HYPO</name>
<dbReference type="Proteomes" id="UP000749293">
    <property type="component" value="Unassembled WGS sequence"/>
</dbReference>
<dbReference type="Pfam" id="PF12340">
    <property type="entry name" value="DUF3638"/>
    <property type="match status" value="1"/>
</dbReference>
<feature type="domain" description="DUF3638" evidence="8">
    <location>
        <begin position="1889"/>
        <end position="1941"/>
    </location>
</feature>
<dbReference type="Pfam" id="PF20255">
    <property type="entry name" value="DUF6606"/>
    <property type="match status" value="1"/>
</dbReference>
<keyword evidence="11" id="KW-1185">Reference proteome</keyword>
<dbReference type="PANTHER" id="PTHR13367">
    <property type="entry name" value="UBIQUITIN THIOESTERASE"/>
    <property type="match status" value="1"/>
</dbReference>
<organism evidence="10 11">
    <name type="scientific">Geosmithia morbida</name>
    <dbReference type="NCBI Taxonomy" id="1094350"/>
    <lineage>
        <taxon>Eukaryota</taxon>
        <taxon>Fungi</taxon>
        <taxon>Dikarya</taxon>
        <taxon>Ascomycota</taxon>
        <taxon>Pezizomycotina</taxon>
        <taxon>Sordariomycetes</taxon>
        <taxon>Hypocreomycetidae</taxon>
        <taxon>Hypocreales</taxon>
        <taxon>Bionectriaceae</taxon>
        <taxon>Geosmithia</taxon>
    </lineage>
</organism>
<comment type="caution">
    <text evidence="10">The sequence shown here is derived from an EMBL/GenBank/DDBJ whole genome shotgun (WGS) entry which is preliminary data.</text>
</comment>
<evidence type="ECO:0000256" key="5">
    <source>
        <dbReference type="ARBA" id="ARBA00022801"/>
    </source>
</evidence>
<dbReference type="GO" id="GO:0006508">
    <property type="term" value="P:proteolysis"/>
    <property type="evidence" value="ECO:0007669"/>
    <property type="project" value="UniProtKB-KW"/>
</dbReference>
<evidence type="ECO:0000313" key="11">
    <source>
        <dbReference type="Proteomes" id="UP000749293"/>
    </source>
</evidence>
<evidence type="ECO:0000256" key="6">
    <source>
        <dbReference type="ARBA" id="ARBA00022807"/>
    </source>
</evidence>
<evidence type="ECO:0000256" key="2">
    <source>
        <dbReference type="ARBA" id="ARBA00012759"/>
    </source>
</evidence>
<dbReference type="EC" id="3.4.19.12" evidence="2"/>
<accession>A0A9P5D6B5</accession>
<keyword evidence="4" id="KW-0833">Ubl conjugation pathway</keyword>
<dbReference type="EMBL" id="JAANYQ010000003">
    <property type="protein sequence ID" value="KAF4125446.1"/>
    <property type="molecule type" value="Genomic_DNA"/>
</dbReference>
<reference evidence="10" key="1">
    <citation type="submission" date="2020-03" db="EMBL/GenBank/DDBJ databases">
        <title>Site-based positive gene gene selection in Geosmithia morbida across the United States reveals a broad range of putative effectors and factors for local host and environmental adapation.</title>
        <authorList>
            <person name="Onufrak A."/>
            <person name="Murdoch R.W."/>
            <person name="Gazis R."/>
            <person name="Huff M."/>
            <person name="Staton M."/>
            <person name="Klingeman W."/>
            <person name="Hadziabdic D."/>
        </authorList>
    </citation>
    <scope>NUCLEOTIDE SEQUENCE</scope>
    <source>
        <strain evidence="10">1262</strain>
    </source>
</reference>
<comment type="catalytic activity">
    <reaction evidence="1">
        <text>Thiol-dependent hydrolysis of ester, thioester, amide, peptide and isopeptide bonds formed by the C-terminal Gly of ubiquitin (a 76-residue protein attached to proteins as an intracellular targeting signal).</text>
        <dbReference type="EC" id="3.4.19.12"/>
    </reaction>
</comment>
<feature type="domain" description="DUF6606" evidence="9">
    <location>
        <begin position="2"/>
        <end position="219"/>
    </location>
</feature>
<evidence type="ECO:0000256" key="1">
    <source>
        <dbReference type="ARBA" id="ARBA00000707"/>
    </source>
</evidence>
<proteinExistence type="predicted"/>
<keyword evidence="3" id="KW-0645">Protease</keyword>
<dbReference type="RefSeq" id="XP_035324098.1">
    <property type="nucleotide sequence ID" value="XM_035466261.1"/>
</dbReference>
<keyword evidence="6" id="KW-0788">Thiol protease</keyword>
<evidence type="ECO:0000313" key="10">
    <source>
        <dbReference type="EMBL" id="KAF4125446.1"/>
    </source>
</evidence>
<evidence type="ECO:0000256" key="4">
    <source>
        <dbReference type="ARBA" id="ARBA00022786"/>
    </source>
</evidence>
<dbReference type="OrthoDB" id="3182339at2759"/>
<dbReference type="GO" id="GO:0004843">
    <property type="term" value="F:cysteine-type deubiquitinase activity"/>
    <property type="evidence" value="ECO:0007669"/>
    <property type="project" value="UniProtKB-EC"/>
</dbReference>
<evidence type="ECO:0000259" key="9">
    <source>
        <dbReference type="Pfam" id="PF20255"/>
    </source>
</evidence>
<gene>
    <name evidence="10" type="ORF">GMORB2_4286</name>
</gene>
<dbReference type="InterPro" id="IPR022099">
    <property type="entry name" value="DUF3638"/>
</dbReference>